<evidence type="ECO:0000256" key="4">
    <source>
        <dbReference type="ARBA" id="ARBA00022722"/>
    </source>
</evidence>
<evidence type="ECO:0000256" key="8">
    <source>
        <dbReference type="SAM" id="MobiDB-lite"/>
    </source>
</evidence>
<evidence type="ECO:0000256" key="3">
    <source>
        <dbReference type="ARBA" id="ARBA00022695"/>
    </source>
</evidence>
<dbReference type="SUPFAM" id="SSF56672">
    <property type="entry name" value="DNA/RNA polymerases"/>
    <property type="match status" value="1"/>
</dbReference>
<feature type="region of interest" description="Disordered" evidence="8">
    <location>
        <begin position="1"/>
        <end position="45"/>
    </location>
</feature>
<evidence type="ECO:0000259" key="10">
    <source>
        <dbReference type="PROSITE" id="PS50994"/>
    </source>
</evidence>
<dbReference type="Proteomes" id="UP000225706">
    <property type="component" value="Unassembled WGS sequence"/>
</dbReference>
<dbReference type="InterPro" id="IPR041588">
    <property type="entry name" value="Integrase_H2C2"/>
</dbReference>
<dbReference type="EC" id="2.7.7.49" evidence="1"/>
<evidence type="ECO:0000256" key="6">
    <source>
        <dbReference type="ARBA" id="ARBA00022801"/>
    </source>
</evidence>
<accession>A0A2B4RZI3</accession>
<dbReference type="EMBL" id="LSMT01000268">
    <property type="protein sequence ID" value="PFX21652.1"/>
    <property type="molecule type" value="Genomic_DNA"/>
</dbReference>
<dbReference type="CDD" id="cd01647">
    <property type="entry name" value="RT_LTR"/>
    <property type="match status" value="1"/>
</dbReference>
<dbReference type="Gene3D" id="3.10.20.370">
    <property type="match status" value="1"/>
</dbReference>
<dbReference type="Gene3D" id="2.40.70.10">
    <property type="entry name" value="Acid Proteases"/>
    <property type="match status" value="1"/>
</dbReference>
<dbReference type="Gene3D" id="1.10.340.70">
    <property type="match status" value="1"/>
</dbReference>
<dbReference type="PANTHER" id="PTHR37984">
    <property type="entry name" value="PROTEIN CBG26694"/>
    <property type="match status" value="1"/>
</dbReference>
<dbReference type="InterPro" id="IPR000477">
    <property type="entry name" value="RT_dom"/>
</dbReference>
<evidence type="ECO:0000259" key="9">
    <source>
        <dbReference type="PROSITE" id="PS50878"/>
    </source>
</evidence>
<sequence length="1278" mass="145518">MNSNAQDPNEEIFEESSTPVTSPPTDPVEPSSSTASLQTDNPQSGSVKMAAANFNIPPPAKFDPKTDDWDHWIKRYELFEAATERDGLSDKVRINTLIYVMGNNAADIYDSFKLSGEDIQYAIVKQKFKDHFKGKVALVFERTQFVRRFQQDKESVLTFIEDLQRRADLCSFGDLRDQMVHTQIIAGLRDSHLRRRLMANDNLTLDQVIKEVKSAEITKHQDQILQNPSSAADISEIHDRKVPENKCRGPKSKHYGVSSKAKKKSCYRCGAQPGHPPQRCPAKDATCNACNKKSHFSKIGNSEVHFKIDTGADVTVIPEEVFRKCNLGKLRYTSKRLFGADHKGLCVIGTIRDTLSLGEKCVTEDIYVVKGLKEPILGQPAIQKLNLLARINEIQSQSYEESIKAKYPQLFHGLGELEGEYEIKLKSDAQPFAIMTPRRVPLPIKSKVKEELARMEKLGVIRKVDKPTNWCAGMVTVPKPNGKIRICVDLTKLNENVCRETYPLPKIEALLGEIGESTVFTKIDANSGFWQEKLAENSQLLTTFLTPFGRYCFQRLPFGLKSAPERFQKRMLYELEGLEGVICIMDDILLHGNTQKQHDERLEAVLTRLIRARITLNPEKCEFSRKQLKFAGLSLSAQGIGPDPDKTAAIEKMEKPQNVAELRRFLGMMNHQQKFIENLSEKSMPLRDLLSSKNKWHWNASSYGLGAVLLQVQEDDSKKPIAYASRSMTSTEQRYAQIEKEALATTWACEKFADFVLGKEFLIETDHKPLVPLLGSKCLQDMPPRIQRFRMRLMRYSYQIVHVPGKDLTTADTLSRAPLHRSLTKDEKKLNEDLNLYVSHIVECLPTTERRLQEIRLHQDEDEVCSKLKLFCSEGWPEKHHLNCSLQPYWQYRAEITVQQGILMKDDRVIIPSVLRLDVLDKIHTGHQGIQKCRERAKSGVWWPNLSKQIEDLVRECPTCIKTKTNRAEPMIPTQLPERPFQKVGTDLFEWKGQEFVLGVDYFSRYCEIGVLRKATFQEVINHLKAIFARHGIPETVISDNGPQYSAEFTKFAEKWGYTHITSSPKYPQSNGEAESMVQTTKTLLTKSDDPYEALLAYRATPLENGFSPAELCMGRRLRTTLPTTPSKLTPQWPELTTLREKEAKIKTEQMKEYNRRHAVKELSNLSPGDRVYIPDRKENAVVVSKTPQPRSYYLDTDSNATVRRNRRKLNPNPKEAKYTTESPPPYPPETSKDQPPIPAEKNEAFMSAQKSSIPVPVPGTTTRSGRKVNPPKRLGFD</sequence>
<organism evidence="11 12">
    <name type="scientific">Stylophora pistillata</name>
    <name type="common">Smooth cauliflower coral</name>
    <dbReference type="NCBI Taxonomy" id="50429"/>
    <lineage>
        <taxon>Eukaryota</taxon>
        <taxon>Metazoa</taxon>
        <taxon>Cnidaria</taxon>
        <taxon>Anthozoa</taxon>
        <taxon>Hexacorallia</taxon>
        <taxon>Scleractinia</taxon>
        <taxon>Astrocoeniina</taxon>
        <taxon>Pocilloporidae</taxon>
        <taxon>Stylophora</taxon>
    </lineage>
</organism>
<dbReference type="FunFam" id="3.10.20.370:FF:000001">
    <property type="entry name" value="Retrovirus-related Pol polyprotein from transposon 17.6-like protein"/>
    <property type="match status" value="1"/>
</dbReference>
<dbReference type="GO" id="GO:0003964">
    <property type="term" value="F:RNA-directed DNA polymerase activity"/>
    <property type="evidence" value="ECO:0007669"/>
    <property type="project" value="UniProtKB-KW"/>
</dbReference>
<dbReference type="SUPFAM" id="SSF53098">
    <property type="entry name" value="Ribonuclease H-like"/>
    <property type="match status" value="1"/>
</dbReference>
<dbReference type="GO" id="GO:0003676">
    <property type="term" value="F:nucleic acid binding"/>
    <property type="evidence" value="ECO:0007669"/>
    <property type="project" value="InterPro"/>
</dbReference>
<dbReference type="GO" id="GO:0004519">
    <property type="term" value="F:endonuclease activity"/>
    <property type="evidence" value="ECO:0007669"/>
    <property type="project" value="UniProtKB-KW"/>
</dbReference>
<gene>
    <name evidence="11" type="primary">TY3B-I</name>
    <name evidence="11" type="ORF">AWC38_SpisGene13863</name>
</gene>
<dbReference type="InterPro" id="IPR001584">
    <property type="entry name" value="Integrase_cat-core"/>
</dbReference>
<dbReference type="Gene3D" id="3.30.70.270">
    <property type="match status" value="2"/>
</dbReference>
<evidence type="ECO:0000256" key="2">
    <source>
        <dbReference type="ARBA" id="ARBA00022679"/>
    </source>
</evidence>
<dbReference type="InterPro" id="IPR043128">
    <property type="entry name" value="Rev_trsase/Diguanyl_cyclase"/>
</dbReference>
<keyword evidence="3" id="KW-0548">Nucleotidyltransferase</keyword>
<dbReference type="Gene3D" id="3.10.10.10">
    <property type="entry name" value="HIV Type 1 Reverse Transcriptase, subunit A, domain 1"/>
    <property type="match status" value="1"/>
</dbReference>
<feature type="domain" description="Reverse transcriptase" evidence="9">
    <location>
        <begin position="458"/>
        <end position="635"/>
    </location>
</feature>
<dbReference type="InterPro" id="IPR012337">
    <property type="entry name" value="RNaseH-like_sf"/>
</dbReference>
<dbReference type="GO" id="GO:0016787">
    <property type="term" value="F:hydrolase activity"/>
    <property type="evidence" value="ECO:0007669"/>
    <property type="project" value="UniProtKB-KW"/>
</dbReference>
<evidence type="ECO:0000256" key="1">
    <source>
        <dbReference type="ARBA" id="ARBA00012493"/>
    </source>
</evidence>
<keyword evidence="5" id="KW-0255">Endonuclease</keyword>
<keyword evidence="7" id="KW-0695">RNA-directed DNA polymerase</keyword>
<name>A0A2B4RZI3_STYPI</name>
<dbReference type="InterPro" id="IPR041373">
    <property type="entry name" value="RT_RNaseH"/>
</dbReference>
<dbReference type="PROSITE" id="PS50878">
    <property type="entry name" value="RT_POL"/>
    <property type="match status" value="1"/>
</dbReference>
<dbReference type="Pfam" id="PF00665">
    <property type="entry name" value="rve"/>
    <property type="match status" value="1"/>
</dbReference>
<dbReference type="FunFam" id="3.30.420.10:FF:000063">
    <property type="entry name" value="Retrovirus-related Pol polyprotein from transposon 297-like Protein"/>
    <property type="match status" value="1"/>
</dbReference>
<dbReference type="AlphaFoldDB" id="A0A2B4RZI3"/>
<evidence type="ECO:0000256" key="7">
    <source>
        <dbReference type="ARBA" id="ARBA00022918"/>
    </source>
</evidence>
<dbReference type="Pfam" id="PF17921">
    <property type="entry name" value="Integrase_H2C2"/>
    <property type="match status" value="1"/>
</dbReference>
<comment type="caution">
    <text evidence="11">The sequence shown here is derived from an EMBL/GenBank/DDBJ whole genome shotgun (WGS) entry which is preliminary data.</text>
</comment>
<dbReference type="FunFam" id="1.10.340.70:FF:000003">
    <property type="entry name" value="Protein CBG25708"/>
    <property type="match status" value="1"/>
</dbReference>
<feature type="compositionally biased region" description="Polar residues" evidence="8">
    <location>
        <begin position="35"/>
        <end position="45"/>
    </location>
</feature>
<dbReference type="InterPro" id="IPR036397">
    <property type="entry name" value="RNaseH_sf"/>
</dbReference>
<dbReference type="Pfam" id="PF00078">
    <property type="entry name" value="RVT_1"/>
    <property type="match status" value="1"/>
</dbReference>
<keyword evidence="6" id="KW-0378">Hydrolase</keyword>
<dbReference type="SUPFAM" id="SSF50630">
    <property type="entry name" value="Acid proteases"/>
    <property type="match status" value="1"/>
</dbReference>
<proteinExistence type="predicted"/>
<keyword evidence="4" id="KW-0540">Nuclease</keyword>
<evidence type="ECO:0000313" key="12">
    <source>
        <dbReference type="Proteomes" id="UP000225706"/>
    </source>
</evidence>
<protein>
    <recommendedName>
        <fullName evidence="1">RNA-directed DNA polymerase</fullName>
        <ecNumber evidence="1">2.7.7.49</ecNumber>
    </recommendedName>
</protein>
<feature type="domain" description="Integrase catalytic" evidence="10">
    <location>
        <begin position="976"/>
        <end position="1176"/>
    </location>
</feature>
<dbReference type="Pfam" id="PF17917">
    <property type="entry name" value="RT_RNaseH"/>
    <property type="match status" value="1"/>
</dbReference>
<dbReference type="GO" id="GO:0015074">
    <property type="term" value="P:DNA integration"/>
    <property type="evidence" value="ECO:0007669"/>
    <property type="project" value="InterPro"/>
</dbReference>
<dbReference type="PROSITE" id="PS50994">
    <property type="entry name" value="INTEGRASE"/>
    <property type="match status" value="1"/>
</dbReference>
<evidence type="ECO:0000313" key="11">
    <source>
        <dbReference type="EMBL" id="PFX21652.1"/>
    </source>
</evidence>
<dbReference type="InterPro" id="IPR021109">
    <property type="entry name" value="Peptidase_aspartic_dom_sf"/>
</dbReference>
<dbReference type="InterPro" id="IPR043502">
    <property type="entry name" value="DNA/RNA_pol_sf"/>
</dbReference>
<reference evidence="12" key="1">
    <citation type="journal article" date="2017" name="bioRxiv">
        <title>Comparative analysis of the genomes of Stylophora pistillata and Acropora digitifera provides evidence for extensive differences between species of corals.</title>
        <authorList>
            <person name="Voolstra C.R."/>
            <person name="Li Y."/>
            <person name="Liew Y.J."/>
            <person name="Baumgarten S."/>
            <person name="Zoccola D."/>
            <person name="Flot J.-F."/>
            <person name="Tambutte S."/>
            <person name="Allemand D."/>
            <person name="Aranda M."/>
        </authorList>
    </citation>
    <scope>NUCLEOTIDE SEQUENCE [LARGE SCALE GENOMIC DNA]</scope>
</reference>
<dbReference type="InterPro" id="IPR050951">
    <property type="entry name" value="Retrovirus_Pol_polyprotein"/>
</dbReference>
<dbReference type="CDD" id="cd09274">
    <property type="entry name" value="RNase_HI_RT_Ty3"/>
    <property type="match status" value="1"/>
</dbReference>
<dbReference type="Gene3D" id="3.30.420.10">
    <property type="entry name" value="Ribonuclease H-like superfamily/Ribonuclease H"/>
    <property type="match status" value="1"/>
</dbReference>
<keyword evidence="2" id="KW-0808">Transferase</keyword>
<evidence type="ECO:0000256" key="5">
    <source>
        <dbReference type="ARBA" id="ARBA00022759"/>
    </source>
</evidence>
<dbReference type="PANTHER" id="PTHR37984:SF9">
    <property type="entry name" value="INTEGRASE CATALYTIC DOMAIN-CONTAINING PROTEIN"/>
    <property type="match status" value="1"/>
</dbReference>
<dbReference type="OrthoDB" id="5981788at2759"/>
<keyword evidence="12" id="KW-1185">Reference proteome</keyword>
<feature type="region of interest" description="Disordered" evidence="8">
    <location>
        <begin position="1181"/>
        <end position="1278"/>
    </location>
</feature>